<dbReference type="InterPro" id="IPR011701">
    <property type="entry name" value="MFS"/>
</dbReference>
<dbReference type="Pfam" id="PF07690">
    <property type="entry name" value="MFS_1"/>
    <property type="match status" value="1"/>
</dbReference>
<organism evidence="9 10">
    <name type="scientific">Streptomyces tremellae</name>
    <dbReference type="NCBI Taxonomy" id="1124239"/>
    <lineage>
        <taxon>Bacteria</taxon>
        <taxon>Bacillati</taxon>
        <taxon>Actinomycetota</taxon>
        <taxon>Actinomycetes</taxon>
        <taxon>Kitasatosporales</taxon>
        <taxon>Streptomycetaceae</taxon>
        <taxon>Streptomyces</taxon>
    </lineage>
</organism>
<dbReference type="RefSeq" id="WP_345640860.1">
    <property type="nucleotide sequence ID" value="NZ_BAABEP010000002.1"/>
</dbReference>
<comment type="subcellular location">
    <subcellularLocation>
        <location evidence="1">Cell membrane</location>
        <topology evidence="1">Multi-pass membrane protein</topology>
    </subcellularLocation>
</comment>
<gene>
    <name evidence="9" type="ORF">GCM10023082_06860</name>
</gene>
<dbReference type="InterPro" id="IPR020846">
    <property type="entry name" value="MFS_dom"/>
</dbReference>
<evidence type="ECO:0000256" key="1">
    <source>
        <dbReference type="ARBA" id="ARBA00004651"/>
    </source>
</evidence>
<evidence type="ECO:0000313" key="10">
    <source>
        <dbReference type="Proteomes" id="UP001499884"/>
    </source>
</evidence>
<evidence type="ECO:0000256" key="3">
    <source>
        <dbReference type="ARBA" id="ARBA00022475"/>
    </source>
</evidence>
<dbReference type="SUPFAM" id="SSF103473">
    <property type="entry name" value="MFS general substrate transporter"/>
    <property type="match status" value="1"/>
</dbReference>
<feature type="transmembrane region" description="Helical" evidence="7">
    <location>
        <begin position="355"/>
        <end position="379"/>
    </location>
</feature>
<accession>A0ABP7E004</accession>
<feature type="transmembrane region" description="Helical" evidence="7">
    <location>
        <begin position="266"/>
        <end position="284"/>
    </location>
</feature>
<protein>
    <submittedName>
        <fullName evidence="9">MFS transporter</fullName>
    </submittedName>
</protein>
<comment type="caution">
    <text evidence="9">The sequence shown here is derived from an EMBL/GenBank/DDBJ whole genome shotgun (WGS) entry which is preliminary data.</text>
</comment>
<dbReference type="EMBL" id="BAABEP010000002">
    <property type="protein sequence ID" value="GAA3711675.1"/>
    <property type="molecule type" value="Genomic_DNA"/>
</dbReference>
<evidence type="ECO:0000259" key="8">
    <source>
        <dbReference type="PROSITE" id="PS50850"/>
    </source>
</evidence>
<feature type="transmembrane region" description="Helical" evidence="7">
    <location>
        <begin position="24"/>
        <end position="43"/>
    </location>
</feature>
<feature type="transmembrane region" description="Helical" evidence="7">
    <location>
        <begin position="296"/>
        <end position="315"/>
    </location>
</feature>
<proteinExistence type="predicted"/>
<name>A0ABP7E004_9ACTN</name>
<dbReference type="PANTHER" id="PTHR23517:SF3">
    <property type="entry name" value="INTEGRAL MEMBRANE TRANSPORT PROTEIN"/>
    <property type="match status" value="1"/>
</dbReference>
<evidence type="ECO:0000313" key="9">
    <source>
        <dbReference type="EMBL" id="GAA3711675.1"/>
    </source>
</evidence>
<feature type="transmembrane region" description="Helical" evidence="7">
    <location>
        <begin position="63"/>
        <end position="82"/>
    </location>
</feature>
<keyword evidence="3" id="KW-1003">Cell membrane</keyword>
<dbReference type="Proteomes" id="UP001499884">
    <property type="component" value="Unassembled WGS sequence"/>
</dbReference>
<dbReference type="Gene3D" id="1.20.1250.20">
    <property type="entry name" value="MFS general substrate transporter like domains"/>
    <property type="match status" value="1"/>
</dbReference>
<feature type="transmembrane region" description="Helical" evidence="7">
    <location>
        <begin position="179"/>
        <end position="199"/>
    </location>
</feature>
<keyword evidence="4 7" id="KW-0812">Transmembrane</keyword>
<dbReference type="InterPro" id="IPR036259">
    <property type="entry name" value="MFS_trans_sf"/>
</dbReference>
<dbReference type="PROSITE" id="PS50850">
    <property type="entry name" value="MFS"/>
    <property type="match status" value="1"/>
</dbReference>
<feature type="transmembrane region" description="Helical" evidence="7">
    <location>
        <begin position="89"/>
        <end position="106"/>
    </location>
</feature>
<dbReference type="PANTHER" id="PTHR23517">
    <property type="entry name" value="RESISTANCE PROTEIN MDTM, PUTATIVE-RELATED-RELATED"/>
    <property type="match status" value="1"/>
</dbReference>
<sequence>MSTTAVPVGRPDQAGNGTTRRWPAAIWTLMVGTFLVRGLGFTYPFLPYHLNDLHLSTRTVSTILAVFGAGWLLGSILCGWLADRIGHRATLITAMLLATAALPLLAQAQAVPALFAASFTAGIVYDASRPVFTAAIADTFPEDGVRASVNAWRHFAVNVGAAVAGTAGGILAGPIGIPALIWINAAACALFALLVWRFLPAADHQPHPHGGEARSGNYRAAMGDRGLWILLLASLCALTCAASLFSSMPMLMAEDGLAAADYGWTQTANAGAVLLLSPLLNRWLSRQADGPKPMTGLFAASSIVLGASMGAAGFASTTLGYSATAALAVPGEIVVFVAASDLLNRLSPPHARGMYAGIWGTTLAGAVIIAPALAGWAITHGGGQLAAITTFTVGLLGAALSWPLAAFVRRTQPEPTHD</sequence>
<keyword evidence="6 7" id="KW-0472">Membrane</keyword>
<evidence type="ECO:0000256" key="4">
    <source>
        <dbReference type="ARBA" id="ARBA00022692"/>
    </source>
</evidence>
<feature type="transmembrane region" description="Helical" evidence="7">
    <location>
        <begin position="385"/>
        <end position="408"/>
    </location>
</feature>
<feature type="domain" description="Major facilitator superfamily (MFS) profile" evidence="8">
    <location>
        <begin position="1"/>
        <end position="409"/>
    </location>
</feature>
<feature type="transmembrane region" description="Helical" evidence="7">
    <location>
        <begin position="227"/>
        <end position="246"/>
    </location>
</feature>
<dbReference type="InterPro" id="IPR050171">
    <property type="entry name" value="MFS_Transporters"/>
</dbReference>
<evidence type="ECO:0000256" key="7">
    <source>
        <dbReference type="SAM" id="Phobius"/>
    </source>
</evidence>
<evidence type="ECO:0000256" key="6">
    <source>
        <dbReference type="ARBA" id="ARBA00023136"/>
    </source>
</evidence>
<keyword evidence="2" id="KW-0813">Transport</keyword>
<keyword evidence="5 7" id="KW-1133">Transmembrane helix</keyword>
<reference evidence="10" key="1">
    <citation type="journal article" date="2019" name="Int. J. Syst. Evol. Microbiol.">
        <title>The Global Catalogue of Microorganisms (GCM) 10K type strain sequencing project: providing services to taxonomists for standard genome sequencing and annotation.</title>
        <authorList>
            <consortium name="The Broad Institute Genomics Platform"/>
            <consortium name="The Broad Institute Genome Sequencing Center for Infectious Disease"/>
            <person name="Wu L."/>
            <person name="Ma J."/>
        </authorList>
    </citation>
    <scope>NUCLEOTIDE SEQUENCE [LARGE SCALE GENOMIC DNA]</scope>
    <source>
        <strain evidence="10">JCM 30846</strain>
    </source>
</reference>
<evidence type="ECO:0000256" key="2">
    <source>
        <dbReference type="ARBA" id="ARBA00022448"/>
    </source>
</evidence>
<keyword evidence="10" id="KW-1185">Reference proteome</keyword>
<evidence type="ECO:0000256" key="5">
    <source>
        <dbReference type="ARBA" id="ARBA00022989"/>
    </source>
</evidence>